<feature type="chain" id="PRO_5032672749" description="Lipocalin-like domain-containing protein" evidence="2">
    <location>
        <begin position="22"/>
        <end position="144"/>
    </location>
</feature>
<gene>
    <name evidence="3" type="ORF">GGR21_003464</name>
</gene>
<dbReference type="PROSITE" id="PS51257">
    <property type="entry name" value="PROKAR_LIPOPROTEIN"/>
    <property type="match status" value="1"/>
</dbReference>
<dbReference type="AlphaFoldDB" id="A0A840CN82"/>
<protein>
    <recommendedName>
        <fullName evidence="5">Lipocalin-like domain-containing protein</fullName>
    </recommendedName>
</protein>
<feature type="compositionally biased region" description="Basic and acidic residues" evidence="1">
    <location>
        <begin position="48"/>
        <end position="60"/>
    </location>
</feature>
<comment type="caution">
    <text evidence="3">The sequence shown here is derived from an EMBL/GenBank/DDBJ whole genome shotgun (WGS) entry which is preliminary data.</text>
</comment>
<reference evidence="3 4" key="1">
    <citation type="submission" date="2020-08" db="EMBL/GenBank/DDBJ databases">
        <title>Genomic Encyclopedia of Type Strains, Phase IV (KMG-IV): sequencing the most valuable type-strain genomes for metagenomic binning, comparative biology and taxonomic classification.</title>
        <authorList>
            <person name="Goeker M."/>
        </authorList>
    </citation>
    <scope>NUCLEOTIDE SEQUENCE [LARGE SCALE GENOMIC DNA]</scope>
    <source>
        <strain evidence="3 4">DSM 104969</strain>
    </source>
</reference>
<evidence type="ECO:0000256" key="1">
    <source>
        <dbReference type="SAM" id="MobiDB-lite"/>
    </source>
</evidence>
<feature type="region of interest" description="Disordered" evidence="1">
    <location>
        <begin position="31"/>
        <end position="60"/>
    </location>
</feature>
<feature type="signal peptide" evidence="2">
    <location>
        <begin position="1"/>
        <end position="21"/>
    </location>
</feature>
<dbReference type="Proteomes" id="UP000555103">
    <property type="component" value="Unassembled WGS sequence"/>
</dbReference>
<evidence type="ECO:0000313" key="3">
    <source>
        <dbReference type="EMBL" id="MBB4037547.1"/>
    </source>
</evidence>
<evidence type="ECO:0000313" key="4">
    <source>
        <dbReference type="Proteomes" id="UP000555103"/>
    </source>
</evidence>
<accession>A0A840CN82</accession>
<name>A0A840CN82_9BACT</name>
<organism evidence="3 4">
    <name type="scientific">Dysgonomonas hofstadii</name>
    <dbReference type="NCBI Taxonomy" id="637886"/>
    <lineage>
        <taxon>Bacteria</taxon>
        <taxon>Pseudomonadati</taxon>
        <taxon>Bacteroidota</taxon>
        <taxon>Bacteroidia</taxon>
        <taxon>Bacteroidales</taxon>
        <taxon>Dysgonomonadaceae</taxon>
        <taxon>Dysgonomonas</taxon>
    </lineage>
</organism>
<evidence type="ECO:0008006" key="5">
    <source>
        <dbReference type="Google" id="ProtNLM"/>
    </source>
</evidence>
<dbReference type="RefSeq" id="WP_183308384.1">
    <property type="nucleotide sequence ID" value="NZ_JACIEP010000014.1"/>
</dbReference>
<evidence type="ECO:0000256" key="2">
    <source>
        <dbReference type="SAM" id="SignalP"/>
    </source>
</evidence>
<keyword evidence="2" id="KW-0732">Signal</keyword>
<dbReference type="EMBL" id="JACIEP010000014">
    <property type="protein sequence ID" value="MBB4037547.1"/>
    <property type="molecule type" value="Genomic_DNA"/>
</dbReference>
<proteinExistence type="predicted"/>
<sequence>MKKFICFIFICSLSLGFVACGGDDDEEDNDKDKFTWNGDWNDPSDPNYKPEEYNPIEGKWRNKNDKTKGYEFTEGRAAYSLVLYENGSEDGIRISPDGGYMINNTAFKTKDEIWAYKLDKAGNTLSLAFPPNYNKWTDYEKITE</sequence>
<keyword evidence="4" id="KW-1185">Reference proteome</keyword>